<feature type="domain" description="HTH cro/C1-type" evidence="1">
    <location>
        <begin position="25"/>
        <end position="79"/>
    </location>
</feature>
<evidence type="ECO:0000313" key="3">
    <source>
        <dbReference type="Proteomes" id="UP000386575"/>
    </source>
</evidence>
<dbReference type="Gene3D" id="1.10.260.40">
    <property type="entry name" value="lambda repressor-like DNA-binding domains"/>
    <property type="match status" value="1"/>
</dbReference>
<dbReference type="Pfam" id="PF01381">
    <property type="entry name" value="HTH_3"/>
    <property type="match status" value="1"/>
</dbReference>
<protein>
    <submittedName>
        <fullName evidence="2">Helix-turn-helix transcriptional regulator</fullName>
    </submittedName>
</protein>
<dbReference type="SUPFAM" id="SSF47413">
    <property type="entry name" value="lambda repressor-like DNA-binding domains"/>
    <property type="match status" value="1"/>
</dbReference>
<reference evidence="2 3" key="1">
    <citation type="submission" date="2019-09" db="EMBL/GenBank/DDBJ databases">
        <title>Genome sequencing of Ng87 strain.</title>
        <authorList>
            <person name="Karasev E.S."/>
            <person name="Andronov E."/>
        </authorList>
    </citation>
    <scope>NUCLEOTIDE SEQUENCE [LARGE SCALE GENOMIC DNA]</scope>
    <source>
        <strain evidence="2 3">Ng87</strain>
    </source>
</reference>
<dbReference type="CDD" id="cd00093">
    <property type="entry name" value="HTH_XRE"/>
    <property type="match status" value="1"/>
</dbReference>
<gene>
    <name evidence="2" type="ORF">F4V91_33510</name>
</gene>
<dbReference type="SMART" id="SM00530">
    <property type="entry name" value="HTH_XRE"/>
    <property type="match status" value="1"/>
</dbReference>
<evidence type="ECO:0000259" key="1">
    <source>
        <dbReference type="PROSITE" id="PS50943"/>
    </source>
</evidence>
<dbReference type="EMBL" id="VZUL01000006">
    <property type="protein sequence ID" value="KAB1082233.1"/>
    <property type="molecule type" value="Genomic_DNA"/>
</dbReference>
<accession>A0A6A1TI97</accession>
<dbReference type="Proteomes" id="UP000386575">
    <property type="component" value="Unassembled WGS sequence"/>
</dbReference>
<dbReference type="RefSeq" id="WP_112847453.1">
    <property type="nucleotide sequence ID" value="NZ_VZUL01000006.1"/>
</dbReference>
<dbReference type="GO" id="GO:0003677">
    <property type="term" value="F:DNA binding"/>
    <property type="evidence" value="ECO:0007669"/>
    <property type="project" value="InterPro"/>
</dbReference>
<dbReference type="InterPro" id="IPR010982">
    <property type="entry name" value="Lambda_DNA-bd_dom_sf"/>
</dbReference>
<organism evidence="2 3">
    <name type="scientific">Neorhizobium galegae</name>
    <name type="common">Rhizobium galegae</name>
    <dbReference type="NCBI Taxonomy" id="399"/>
    <lineage>
        <taxon>Bacteria</taxon>
        <taxon>Pseudomonadati</taxon>
        <taxon>Pseudomonadota</taxon>
        <taxon>Alphaproteobacteria</taxon>
        <taxon>Hyphomicrobiales</taxon>
        <taxon>Rhizobiaceae</taxon>
        <taxon>Rhizobium/Agrobacterium group</taxon>
        <taxon>Neorhizobium</taxon>
    </lineage>
</organism>
<evidence type="ECO:0000313" key="2">
    <source>
        <dbReference type="EMBL" id="KAB1082233.1"/>
    </source>
</evidence>
<dbReference type="InterPro" id="IPR001387">
    <property type="entry name" value="Cro/C1-type_HTH"/>
</dbReference>
<dbReference type="PROSITE" id="PS50943">
    <property type="entry name" value="HTH_CROC1"/>
    <property type="match status" value="1"/>
</dbReference>
<name>A0A6A1TI97_NEOGA</name>
<comment type="caution">
    <text evidence="2">The sequence shown here is derived from an EMBL/GenBank/DDBJ whole genome shotgun (WGS) entry which is preliminary data.</text>
</comment>
<dbReference type="AlphaFoldDB" id="A0A6A1TI97"/>
<proteinExistence type="predicted"/>
<sequence>MATSKRKKTDTDLGTMILRNMAMTMEREREKRGLNKKEMASLCEITSPYYLQILDGSANPSLQVITRISTNLKIPLQALMMGQKSEVKVD</sequence>